<evidence type="ECO:0000313" key="2">
    <source>
        <dbReference type="Proteomes" id="UP000276133"/>
    </source>
</evidence>
<gene>
    <name evidence="1" type="ORF">BpHYR1_033208</name>
</gene>
<sequence length="112" mass="13819">MPQTGYTLINNNELHEFMMRIKSFFETEEKILKNLLEERFRINEMRAKLADYAFENFQNRRLDELISLDTRKFRNYLNFLSHCNELLKRVDPLRVEYNYRKLLHDARKNGVW</sequence>
<accession>A0A3M7S6Y7</accession>
<dbReference type="Proteomes" id="UP000276133">
    <property type="component" value="Unassembled WGS sequence"/>
</dbReference>
<keyword evidence="2" id="KW-1185">Reference proteome</keyword>
<feature type="non-terminal residue" evidence="1">
    <location>
        <position position="112"/>
    </location>
</feature>
<protein>
    <submittedName>
        <fullName evidence="1">Uncharacterized protein</fullName>
    </submittedName>
</protein>
<dbReference type="AlphaFoldDB" id="A0A3M7S6Y7"/>
<reference evidence="1 2" key="1">
    <citation type="journal article" date="2018" name="Sci. Rep.">
        <title>Genomic signatures of local adaptation to the degree of environmental predictability in rotifers.</title>
        <authorList>
            <person name="Franch-Gras L."/>
            <person name="Hahn C."/>
            <person name="Garcia-Roger E.M."/>
            <person name="Carmona M.J."/>
            <person name="Serra M."/>
            <person name="Gomez A."/>
        </authorList>
    </citation>
    <scope>NUCLEOTIDE SEQUENCE [LARGE SCALE GENOMIC DNA]</scope>
    <source>
        <strain evidence="1">HYR1</strain>
    </source>
</reference>
<proteinExistence type="predicted"/>
<dbReference type="EMBL" id="REGN01001930">
    <property type="protein sequence ID" value="RNA31541.1"/>
    <property type="molecule type" value="Genomic_DNA"/>
</dbReference>
<comment type="caution">
    <text evidence="1">The sequence shown here is derived from an EMBL/GenBank/DDBJ whole genome shotgun (WGS) entry which is preliminary data.</text>
</comment>
<name>A0A3M7S6Y7_BRAPC</name>
<evidence type="ECO:0000313" key="1">
    <source>
        <dbReference type="EMBL" id="RNA31541.1"/>
    </source>
</evidence>
<organism evidence="1 2">
    <name type="scientific">Brachionus plicatilis</name>
    <name type="common">Marine rotifer</name>
    <name type="synonym">Brachionus muelleri</name>
    <dbReference type="NCBI Taxonomy" id="10195"/>
    <lineage>
        <taxon>Eukaryota</taxon>
        <taxon>Metazoa</taxon>
        <taxon>Spiralia</taxon>
        <taxon>Gnathifera</taxon>
        <taxon>Rotifera</taxon>
        <taxon>Eurotatoria</taxon>
        <taxon>Monogononta</taxon>
        <taxon>Pseudotrocha</taxon>
        <taxon>Ploima</taxon>
        <taxon>Brachionidae</taxon>
        <taxon>Brachionus</taxon>
    </lineage>
</organism>